<dbReference type="AlphaFoldDB" id="A0A6S6S7E3"/>
<accession>A0A6S6S7E3</accession>
<feature type="transmembrane region" description="Helical" evidence="1">
    <location>
        <begin position="12"/>
        <end position="31"/>
    </location>
</feature>
<protein>
    <submittedName>
        <fullName evidence="2">Uncharacterized protein</fullName>
    </submittedName>
</protein>
<name>A0A6S6S7E3_9BACT</name>
<gene>
    <name evidence="2" type="ORF">HELGO_WM3937</name>
</gene>
<keyword evidence="1" id="KW-0472">Membrane</keyword>
<evidence type="ECO:0000313" key="2">
    <source>
        <dbReference type="EMBL" id="CAA6805682.1"/>
    </source>
</evidence>
<feature type="transmembrane region" description="Helical" evidence="1">
    <location>
        <begin position="73"/>
        <end position="91"/>
    </location>
</feature>
<organism evidence="2">
    <name type="scientific">uncultured Sulfurovum sp</name>
    <dbReference type="NCBI Taxonomy" id="269237"/>
    <lineage>
        <taxon>Bacteria</taxon>
        <taxon>Pseudomonadati</taxon>
        <taxon>Campylobacterota</taxon>
        <taxon>Epsilonproteobacteria</taxon>
        <taxon>Campylobacterales</taxon>
        <taxon>Sulfurovaceae</taxon>
        <taxon>Sulfurovum</taxon>
        <taxon>environmental samples</taxon>
    </lineage>
</organism>
<feature type="transmembrane region" description="Helical" evidence="1">
    <location>
        <begin position="133"/>
        <end position="152"/>
    </location>
</feature>
<reference evidence="2" key="1">
    <citation type="submission" date="2020-01" db="EMBL/GenBank/DDBJ databases">
        <authorList>
            <person name="Meier V. D."/>
            <person name="Meier V D."/>
        </authorList>
    </citation>
    <scope>NUCLEOTIDE SEQUENCE</scope>
    <source>
        <strain evidence="2">HLG_WM_MAG_06</strain>
    </source>
</reference>
<keyword evidence="1" id="KW-1133">Transmembrane helix</keyword>
<dbReference type="EMBL" id="CACVAP010000047">
    <property type="protein sequence ID" value="CAA6805682.1"/>
    <property type="molecule type" value="Genomic_DNA"/>
</dbReference>
<evidence type="ECO:0000256" key="1">
    <source>
        <dbReference type="SAM" id="Phobius"/>
    </source>
</evidence>
<feature type="transmembrane region" description="Helical" evidence="1">
    <location>
        <begin position="103"/>
        <end position="127"/>
    </location>
</feature>
<sequence length="153" mass="17775">MNKFDSFDEEGLSLLSKVLITLFVVTYPLFVSMYTMLPPFIGLVGYILILNLNKEKVYVFAALFYLLNLDLNLSLPLFLSIFMIMIIYMFVYTPLKRLVRCKVCLLFALIIIIDSSYYLSLFIYDFIFNTSTVLADMLLVYYIVVDIFIGVLL</sequence>
<proteinExistence type="predicted"/>
<keyword evidence="1" id="KW-0812">Transmembrane</keyword>